<dbReference type="InterPro" id="IPR004557">
    <property type="entry name" value="PrmC-related"/>
</dbReference>
<dbReference type="SUPFAM" id="SSF53335">
    <property type="entry name" value="S-adenosyl-L-methionine-dependent methyltransferases"/>
    <property type="match status" value="1"/>
</dbReference>
<dbReference type="PANTHER" id="PTHR45875">
    <property type="entry name" value="METHYLTRANSFERASE N6AMT1"/>
    <property type="match status" value="1"/>
</dbReference>
<evidence type="ECO:0000256" key="2">
    <source>
        <dbReference type="ARBA" id="ARBA00006149"/>
    </source>
</evidence>
<dbReference type="Pfam" id="PF13649">
    <property type="entry name" value="Methyltransf_25"/>
    <property type="match status" value="1"/>
</dbReference>
<dbReference type="GO" id="GO:0035657">
    <property type="term" value="C:eRF1 methyltransferase complex"/>
    <property type="evidence" value="ECO:0007669"/>
    <property type="project" value="TreeGrafter"/>
</dbReference>
<evidence type="ECO:0000313" key="10">
    <source>
        <dbReference type="Proteomes" id="UP000239899"/>
    </source>
</evidence>
<dbReference type="PROSITE" id="PS00092">
    <property type="entry name" value="N6_MTASE"/>
    <property type="match status" value="1"/>
</dbReference>
<comment type="caution">
    <text evidence="9">The sequence shown here is derived from an EMBL/GenBank/DDBJ whole genome shotgun (WGS) entry which is preliminary data.</text>
</comment>
<reference evidence="9 10" key="1">
    <citation type="journal article" date="2018" name="Plant J.">
        <title>Genome sequences of Chlorella sorokiniana UTEX 1602 and Micractinium conductrix SAG 241.80: implications to maltose excretion by a green alga.</title>
        <authorList>
            <person name="Arriola M.B."/>
            <person name="Velmurugan N."/>
            <person name="Zhang Y."/>
            <person name="Plunkett M.H."/>
            <person name="Hondzo H."/>
            <person name="Barney B.M."/>
        </authorList>
    </citation>
    <scope>NUCLEOTIDE SEQUENCE [LARGE SCALE GENOMIC DNA]</scope>
    <source>
        <strain evidence="10">UTEX 1602</strain>
    </source>
</reference>
<dbReference type="STRING" id="3076.A0A2P6TBJ2"/>
<dbReference type="Gene3D" id="3.40.50.150">
    <property type="entry name" value="Vaccinia Virus protein VP39"/>
    <property type="match status" value="1"/>
</dbReference>
<dbReference type="AlphaFoldDB" id="A0A2P6TBJ2"/>
<dbReference type="OrthoDB" id="406152at2759"/>
<dbReference type="InterPro" id="IPR029063">
    <property type="entry name" value="SAM-dependent_MTases_sf"/>
</dbReference>
<keyword evidence="10" id="KW-1185">Reference proteome</keyword>
<dbReference type="CDD" id="cd02440">
    <property type="entry name" value="AdoMet_MTases"/>
    <property type="match status" value="1"/>
</dbReference>
<evidence type="ECO:0000256" key="1">
    <source>
        <dbReference type="ARBA" id="ARBA00004123"/>
    </source>
</evidence>
<evidence type="ECO:0000256" key="7">
    <source>
        <dbReference type="SAM" id="MobiDB-lite"/>
    </source>
</evidence>
<comment type="subcellular location">
    <subcellularLocation>
        <location evidence="1">Nucleus</location>
    </subcellularLocation>
</comment>
<sequence>MIASIKKTTFHRDVYEPAEDSFAVVDALAAHRQAWRERPPRLCLEVGCGSGYVICSLALLLRELGIAAQLLATDINPQAAAATSATLAAHEVAQRVDVLLCDLASALLPAAEGQVDVLVFNPPYVPTPDEEVTRGGIAAAWAGGARGRRVTDRLLPLLPRLLSPRGEAFLVAVHENDPPELMRVMEAAGFDARVALQRKADEEVLTILHFRRRQGEDGSAAAAAAAERQPEEQQQQQQPQVEQEQQQAGCLAASRGGQGQGAADRDAAQEEQLAAPLASLGLAGQPGQA</sequence>
<dbReference type="GO" id="GO:0005634">
    <property type="term" value="C:nucleus"/>
    <property type="evidence" value="ECO:0007669"/>
    <property type="project" value="UniProtKB-SubCell"/>
</dbReference>
<dbReference type="GO" id="GO:0008276">
    <property type="term" value="F:protein methyltransferase activity"/>
    <property type="evidence" value="ECO:0007669"/>
    <property type="project" value="TreeGrafter"/>
</dbReference>
<dbReference type="GO" id="GO:0032259">
    <property type="term" value="P:methylation"/>
    <property type="evidence" value="ECO:0007669"/>
    <property type="project" value="UniProtKB-KW"/>
</dbReference>
<evidence type="ECO:0000259" key="8">
    <source>
        <dbReference type="Pfam" id="PF13649"/>
    </source>
</evidence>
<dbReference type="FunFam" id="3.40.50.150:FF:000077">
    <property type="entry name" value="HemK methyltransferase family member 2"/>
    <property type="match status" value="1"/>
</dbReference>
<dbReference type="NCBIfam" id="TIGR00537">
    <property type="entry name" value="hemK_rel_arch"/>
    <property type="match status" value="1"/>
</dbReference>
<dbReference type="EMBL" id="LHPG02000027">
    <property type="protein sequence ID" value="PRW05906.1"/>
    <property type="molecule type" value="Genomic_DNA"/>
</dbReference>
<dbReference type="GO" id="GO:0008757">
    <property type="term" value="F:S-adenosylmethionine-dependent methyltransferase activity"/>
    <property type="evidence" value="ECO:0007669"/>
    <property type="project" value="TreeGrafter"/>
</dbReference>
<evidence type="ECO:0000256" key="3">
    <source>
        <dbReference type="ARBA" id="ARBA00022603"/>
    </source>
</evidence>
<feature type="domain" description="Methyltransferase" evidence="8">
    <location>
        <begin position="44"/>
        <end position="128"/>
    </location>
</feature>
<protein>
    <submittedName>
        <fullName evidence="9">HemK methyltransferase family member 2</fullName>
    </submittedName>
</protein>
<feature type="region of interest" description="Disordered" evidence="7">
    <location>
        <begin position="216"/>
        <end position="289"/>
    </location>
</feature>
<dbReference type="PANTHER" id="PTHR45875:SF1">
    <property type="entry name" value="METHYLTRANSFERASE N6AMT1"/>
    <property type="match status" value="1"/>
</dbReference>
<name>A0A2P6TBJ2_CHLSO</name>
<gene>
    <name evidence="9" type="ORF">C2E21_9430</name>
</gene>
<organism evidence="9 10">
    <name type="scientific">Chlorella sorokiniana</name>
    <name type="common">Freshwater green alga</name>
    <dbReference type="NCBI Taxonomy" id="3076"/>
    <lineage>
        <taxon>Eukaryota</taxon>
        <taxon>Viridiplantae</taxon>
        <taxon>Chlorophyta</taxon>
        <taxon>core chlorophytes</taxon>
        <taxon>Trebouxiophyceae</taxon>
        <taxon>Chlorellales</taxon>
        <taxon>Chlorellaceae</taxon>
        <taxon>Chlorella clade</taxon>
        <taxon>Chlorella</taxon>
    </lineage>
</organism>
<feature type="compositionally biased region" description="Low complexity" evidence="7">
    <location>
        <begin position="270"/>
        <end position="289"/>
    </location>
</feature>
<keyword evidence="6" id="KW-0539">Nucleus</keyword>
<proteinExistence type="inferred from homology"/>
<dbReference type="InterPro" id="IPR052190">
    <property type="entry name" value="Euk-Arch_PrmC-MTase"/>
</dbReference>
<keyword evidence="3 9" id="KW-0489">Methyltransferase</keyword>
<keyword evidence="4" id="KW-0808">Transferase</keyword>
<dbReference type="Proteomes" id="UP000239899">
    <property type="component" value="Unassembled WGS sequence"/>
</dbReference>
<comment type="similarity">
    <text evidence="2">Belongs to the eukaryotic/archaeal PrmC-related family.</text>
</comment>
<dbReference type="InterPro" id="IPR002052">
    <property type="entry name" value="DNA_methylase_N6_adenine_CS"/>
</dbReference>
<accession>A0A2P6TBJ2</accession>
<evidence type="ECO:0000313" key="9">
    <source>
        <dbReference type="EMBL" id="PRW05906.1"/>
    </source>
</evidence>
<evidence type="ECO:0000256" key="4">
    <source>
        <dbReference type="ARBA" id="ARBA00022679"/>
    </source>
</evidence>
<keyword evidence="5" id="KW-0949">S-adenosyl-L-methionine</keyword>
<feature type="compositionally biased region" description="Low complexity" evidence="7">
    <location>
        <begin position="220"/>
        <end position="255"/>
    </location>
</feature>
<evidence type="ECO:0000256" key="6">
    <source>
        <dbReference type="ARBA" id="ARBA00023242"/>
    </source>
</evidence>
<dbReference type="GO" id="GO:0003676">
    <property type="term" value="F:nucleic acid binding"/>
    <property type="evidence" value="ECO:0007669"/>
    <property type="project" value="InterPro"/>
</dbReference>
<evidence type="ECO:0000256" key="5">
    <source>
        <dbReference type="ARBA" id="ARBA00022691"/>
    </source>
</evidence>
<dbReference type="InterPro" id="IPR041698">
    <property type="entry name" value="Methyltransf_25"/>
</dbReference>